<protein>
    <recommendedName>
        <fullName evidence="2">DUF7330 domain-containing protein</fullName>
    </recommendedName>
</protein>
<sequence length="313" mass="34202">MASGQHWPSAVLSQQLAYPLSTMILQGQTPAPPVPEKTKETIMDNPPPYTLDPERSGTIRSTRALATIERKPTAPLASVCQVSPDSILSASFQKFGFLVIDCNGCPGTYYIDPSTPAHGEGPTIKTRYGRWKKGKSKKKKGVVDSGPHASFQTRSGNMKLQLGSTLNPDTPTSSRSLEGSEERANIFIGTRKGKVEVTLLPREAMPSGGMTTKRPFIGLDVFSRSGDVIMYLPETFSGVVRVESVKGEMRFLPALTEGMRVLKNTERETMFTLGDGQGDLCEIFTRKGRIVLGVAGRDALKEEGGFWRKLFSR</sequence>
<gene>
    <name evidence="3" type="ORF">D9756_002287</name>
</gene>
<evidence type="ECO:0000259" key="2">
    <source>
        <dbReference type="Pfam" id="PF24016"/>
    </source>
</evidence>
<dbReference type="InterPro" id="IPR055754">
    <property type="entry name" value="DUF7330"/>
</dbReference>
<accession>A0A8H5LLU8</accession>
<feature type="compositionally biased region" description="Polar residues" evidence="1">
    <location>
        <begin position="150"/>
        <end position="177"/>
    </location>
</feature>
<feature type="domain" description="DUF7330" evidence="2">
    <location>
        <begin position="167"/>
        <end position="276"/>
    </location>
</feature>
<comment type="caution">
    <text evidence="3">The sequence shown here is derived from an EMBL/GenBank/DDBJ whole genome shotgun (WGS) entry which is preliminary data.</text>
</comment>
<proteinExistence type="predicted"/>
<dbReference type="Proteomes" id="UP000559027">
    <property type="component" value="Unassembled WGS sequence"/>
</dbReference>
<dbReference type="Pfam" id="PF24016">
    <property type="entry name" value="DUF7330"/>
    <property type="match status" value="1"/>
</dbReference>
<dbReference type="AlphaFoldDB" id="A0A8H5LLU8"/>
<feature type="region of interest" description="Disordered" evidence="1">
    <location>
        <begin position="29"/>
        <end position="56"/>
    </location>
</feature>
<reference evidence="3 4" key="1">
    <citation type="journal article" date="2020" name="ISME J.">
        <title>Uncovering the hidden diversity of litter-decomposition mechanisms in mushroom-forming fungi.</title>
        <authorList>
            <person name="Floudas D."/>
            <person name="Bentzer J."/>
            <person name="Ahren D."/>
            <person name="Johansson T."/>
            <person name="Persson P."/>
            <person name="Tunlid A."/>
        </authorList>
    </citation>
    <scope>NUCLEOTIDE SEQUENCE [LARGE SCALE GENOMIC DNA]</scope>
    <source>
        <strain evidence="3 4">CBS 146.42</strain>
    </source>
</reference>
<keyword evidence="4" id="KW-1185">Reference proteome</keyword>
<feature type="compositionally biased region" description="Basic residues" evidence="1">
    <location>
        <begin position="127"/>
        <end position="140"/>
    </location>
</feature>
<dbReference type="EMBL" id="JAACJO010000002">
    <property type="protein sequence ID" value="KAF5362001.1"/>
    <property type="molecule type" value="Genomic_DNA"/>
</dbReference>
<evidence type="ECO:0000256" key="1">
    <source>
        <dbReference type="SAM" id="MobiDB-lite"/>
    </source>
</evidence>
<feature type="region of interest" description="Disordered" evidence="1">
    <location>
        <begin position="121"/>
        <end position="180"/>
    </location>
</feature>
<evidence type="ECO:0000313" key="3">
    <source>
        <dbReference type="EMBL" id="KAF5362001.1"/>
    </source>
</evidence>
<evidence type="ECO:0000313" key="4">
    <source>
        <dbReference type="Proteomes" id="UP000559027"/>
    </source>
</evidence>
<name>A0A8H5LLU8_9AGAR</name>
<organism evidence="3 4">
    <name type="scientific">Leucocoprinus leucothites</name>
    <dbReference type="NCBI Taxonomy" id="201217"/>
    <lineage>
        <taxon>Eukaryota</taxon>
        <taxon>Fungi</taxon>
        <taxon>Dikarya</taxon>
        <taxon>Basidiomycota</taxon>
        <taxon>Agaricomycotina</taxon>
        <taxon>Agaricomycetes</taxon>
        <taxon>Agaricomycetidae</taxon>
        <taxon>Agaricales</taxon>
        <taxon>Agaricineae</taxon>
        <taxon>Agaricaceae</taxon>
        <taxon>Leucocoprinus</taxon>
    </lineage>
</organism>
<dbReference type="OrthoDB" id="2593559at2759"/>